<dbReference type="PANTHER" id="PTHR30466">
    <property type="entry name" value="FLAVIN REDUCTASE"/>
    <property type="match status" value="1"/>
</dbReference>
<keyword evidence="2" id="KW-0560">Oxidoreductase</keyword>
<dbReference type="Proteomes" id="UP000241167">
    <property type="component" value="Unassembled WGS sequence"/>
</dbReference>
<dbReference type="SMART" id="SM00903">
    <property type="entry name" value="Flavin_Reduct"/>
    <property type="match status" value="1"/>
</dbReference>
<evidence type="ECO:0000256" key="1">
    <source>
        <dbReference type="ARBA" id="ARBA00008898"/>
    </source>
</evidence>
<name>A0A2P7QGB8_9SPHN</name>
<gene>
    <name evidence="4" type="ORF">C7I55_23360</name>
</gene>
<dbReference type="PANTHER" id="PTHR30466:SF11">
    <property type="entry name" value="FLAVIN-DEPENDENT MONOOXYGENASE, REDUCTASE SUBUNIT HSAB"/>
    <property type="match status" value="1"/>
</dbReference>
<dbReference type="Pfam" id="PF01613">
    <property type="entry name" value="Flavin_Reduct"/>
    <property type="match status" value="1"/>
</dbReference>
<dbReference type="Gene3D" id="2.30.110.10">
    <property type="entry name" value="Electron Transport, Fmn-binding Protein, Chain A"/>
    <property type="match status" value="1"/>
</dbReference>
<comment type="similarity">
    <text evidence="1">Belongs to the non-flavoprotein flavin reductase family.</text>
</comment>
<protein>
    <submittedName>
        <fullName evidence="4">Flavin reductase</fullName>
    </submittedName>
</protein>
<proteinExistence type="inferred from homology"/>
<dbReference type="GO" id="GO:0010181">
    <property type="term" value="F:FMN binding"/>
    <property type="evidence" value="ECO:0007669"/>
    <property type="project" value="InterPro"/>
</dbReference>
<accession>A0A2P7QGB8</accession>
<evidence type="ECO:0000256" key="2">
    <source>
        <dbReference type="ARBA" id="ARBA00023002"/>
    </source>
</evidence>
<feature type="domain" description="Flavin reductase like" evidence="3">
    <location>
        <begin position="20"/>
        <end position="164"/>
    </location>
</feature>
<comment type="caution">
    <text evidence="4">The sequence shown here is derived from an EMBL/GenBank/DDBJ whole genome shotgun (WGS) entry which is preliminary data.</text>
</comment>
<dbReference type="AlphaFoldDB" id="A0A2P7QGB8"/>
<evidence type="ECO:0000313" key="4">
    <source>
        <dbReference type="EMBL" id="PSJ37014.1"/>
    </source>
</evidence>
<evidence type="ECO:0000313" key="5">
    <source>
        <dbReference type="Proteomes" id="UP000241167"/>
    </source>
</evidence>
<dbReference type="EMBL" id="PXYI01000010">
    <property type="protein sequence ID" value="PSJ37014.1"/>
    <property type="molecule type" value="Genomic_DNA"/>
</dbReference>
<dbReference type="InterPro" id="IPR050268">
    <property type="entry name" value="NADH-dep_flavin_reductase"/>
</dbReference>
<dbReference type="GO" id="GO:0042602">
    <property type="term" value="F:riboflavin reductase (NADPH) activity"/>
    <property type="evidence" value="ECO:0007669"/>
    <property type="project" value="TreeGrafter"/>
</dbReference>
<evidence type="ECO:0000259" key="3">
    <source>
        <dbReference type="SMART" id="SM00903"/>
    </source>
</evidence>
<dbReference type="InterPro" id="IPR002563">
    <property type="entry name" value="Flavin_Rdtase-like_dom"/>
</dbReference>
<reference evidence="4 5" key="1">
    <citation type="submission" date="2018-03" db="EMBL/GenBank/DDBJ databases">
        <title>The draft genome of Sphingosinicella sp. GL-C-18.</title>
        <authorList>
            <person name="Liu L."/>
            <person name="Li L."/>
            <person name="Liang L."/>
            <person name="Zhang X."/>
            <person name="Wang T."/>
        </authorList>
    </citation>
    <scope>NUCLEOTIDE SEQUENCE [LARGE SCALE GENOMIC DNA]</scope>
    <source>
        <strain evidence="4 5">GL-C-18</strain>
    </source>
</reference>
<dbReference type="SUPFAM" id="SSF50475">
    <property type="entry name" value="FMN-binding split barrel"/>
    <property type="match status" value="1"/>
</dbReference>
<keyword evidence="5" id="KW-1185">Reference proteome</keyword>
<organism evidence="4 5">
    <name type="scientific">Allosphingosinicella deserti</name>
    <dbReference type="NCBI Taxonomy" id="2116704"/>
    <lineage>
        <taxon>Bacteria</taxon>
        <taxon>Pseudomonadati</taxon>
        <taxon>Pseudomonadota</taxon>
        <taxon>Alphaproteobacteria</taxon>
        <taxon>Sphingomonadales</taxon>
        <taxon>Sphingomonadaceae</taxon>
        <taxon>Allosphingosinicella</taxon>
    </lineage>
</organism>
<sequence length="167" mass="18315">MGTAMSDTDPQVTDGFRAAMRRVASTVNVITICVGGEPMGITATAMSSLAMDPPSLLVCINRFAAMHSSMEDVSHFCVNVLHRDQEDIAQMFADRRQHGLRFVSGWTVDCERPPRLLDAQASIVCRRIDHHRFGTHSIFIGVVEDAVARDEVDPLLYLDGHYAGAIG</sequence>
<dbReference type="InterPro" id="IPR012349">
    <property type="entry name" value="Split_barrel_FMN-bd"/>
</dbReference>